<reference evidence="4 5" key="1">
    <citation type="submission" date="2024-01" db="EMBL/GenBank/DDBJ databases">
        <title>Hyphobacterium bacterium isolated from marine sediment.</title>
        <authorList>
            <person name="Zhao S."/>
        </authorList>
    </citation>
    <scope>NUCLEOTIDE SEQUENCE [LARGE SCALE GENOMIC DNA]</scope>
    <source>
        <strain evidence="5">HN65</strain>
    </source>
</reference>
<feature type="domain" description="Histone deacetylase" evidence="3">
    <location>
        <begin position="19"/>
        <end position="290"/>
    </location>
</feature>
<dbReference type="RefSeq" id="WP_330198087.1">
    <property type="nucleotide sequence ID" value="NZ_JAZDRP010000002.1"/>
</dbReference>
<dbReference type="Proteomes" id="UP001354971">
    <property type="component" value="Unassembled WGS sequence"/>
</dbReference>
<dbReference type="EMBL" id="JAZDRP010000002">
    <property type="protein sequence ID" value="MEE2525424.1"/>
    <property type="molecule type" value="Genomic_DNA"/>
</dbReference>
<dbReference type="InterPro" id="IPR037138">
    <property type="entry name" value="His_deacetylse_dom_sf"/>
</dbReference>
<evidence type="ECO:0000259" key="3">
    <source>
        <dbReference type="Pfam" id="PF00850"/>
    </source>
</evidence>
<dbReference type="InterPro" id="IPR044150">
    <property type="entry name" value="HDAC_classIV"/>
</dbReference>
<keyword evidence="5" id="KW-1185">Reference proteome</keyword>
<dbReference type="Pfam" id="PF00850">
    <property type="entry name" value="Hist_deacetyl"/>
    <property type="match status" value="1"/>
</dbReference>
<comment type="similarity">
    <text evidence="1">Belongs to the histone deacetylase family.</text>
</comment>
<evidence type="ECO:0000313" key="5">
    <source>
        <dbReference type="Proteomes" id="UP001354971"/>
    </source>
</evidence>
<comment type="caution">
    <text evidence="4">The sequence shown here is derived from an EMBL/GenBank/DDBJ whole genome shotgun (WGS) entry which is preliminary data.</text>
</comment>
<name>A0ABU7LND7_9PROT</name>
<dbReference type="InterPro" id="IPR023801">
    <property type="entry name" value="His_deacetylse_dom"/>
</dbReference>
<proteinExistence type="inferred from homology"/>
<keyword evidence="2" id="KW-0378">Hydrolase</keyword>
<protein>
    <submittedName>
        <fullName evidence="4">Histone deacetylase</fullName>
    </submittedName>
</protein>
<dbReference type="PRINTS" id="PR01270">
    <property type="entry name" value="HDASUPER"/>
</dbReference>
<organism evidence="4 5">
    <name type="scientific">Hyphobacterium lacteum</name>
    <dbReference type="NCBI Taxonomy" id="3116575"/>
    <lineage>
        <taxon>Bacteria</taxon>
        <taxon>Pseudomonadati</taxon>
        <taxon>Pseudomonadota</taxon>
        <taxon>Alphaproteobacteria</taxon>
        <taxon>Maricaulales</taxon>
        <taxon>Maricaulaceae</taxon>
        <taxon>Hyphobacterium</taxon>
    </lineage>
</organism>
<dbReference type="InterPro" id="IPR000286">
    <property type="entry name" value="HDACs"/>
</dbReference>
<dbReference type="PANTHER" id="PTHR10625">
    <property type="entry name" value="HISTONE DEACETYLASE HDAC1-RELATED"/>
    <property type="match status" value="1"/>
</dbReference>
<gene>
    <name evidence="4" type="ORF">V0U79_03525</name>
</gene>
<evidence type="ECO:0000256" key="1">
    <source>
        <dbReference type="ARBA" id="ARBA00005947"/>
    </source>
</evidence>
<dbReference type="InterPro" id="IPR023696">
    <property type="entry name" value="Ureohydrolase_dom_sf"/>
</dbReference>
<dbReference type="Gene3D" id="3.40.800.20">
    <property type="entry name" value="Histone deacetylase domain"/>
    <property type="match status" value="1"/>
</dbReference>
<evidence type="ECO:0000256" key="2">
    <source>
        <dbReference type="ARBA" id="ARBA00022801"/>
    </source>
</evidence>
<dbReference type="SUPFAM" id="SSF52768">
    <property type="entry name" value="Arginase/deacetylase"/>
    <property type="match status" value="1"/>
</dbReference>
<accession>A0ABU7LND7</accession>
<sequence length="301" mass="32674">MLPLVYHPLYVAKDVPPTHRFPMDKYRATAQQLVDDGVVGSLDDYHAPILAPESWLTLVHDADYVAGVLGQTLDEATQRKIGFKVTKFIEHRTRHSVAGTVLAARLALEHGVAGNLAGGSHHAMPEGGAGFCVFNDVGVAGRLLLDEGSLGKILIVDLDVHQGDGTAKIFADEPRAFTFSLHCEKNWPRRKVPSDLDIGLEEGLGDEAYMRVLADTLPDLIAQEKPDLVFYNAGVDPHRDDRLGLLDLSDRGLAKREAFVTETVKRAAVPLCVVMGGGYSRDVTALAKRHALAFAEVARAI</sequence>
<dbReference type="CDD" id="cd09993">
    <property type="entry name" value="HDAC_classIV"/>
    <property type="match status" value="1"/>
</dbReference>
<dbReference type="PANTHER" id="PTHR10625:SF19">
    <property type="entry name" value="HISTONE DEACETYLASE 12"/>
    <property type="match status" value="1"/>
</dbReference>
<evidence type="ECO:0000313" key="4">
    <source>
        <dbReference type="EMBL" id="MEE2525424.1"/>
    </source>
</evidence>